<proteinExistence type="predicted"/>
<keyword evidence="1 2" id="KW-0597">Phosphoprotein</keyword>
<dbReference type="Gene3D" id="3.40.50.2300">
    <property type="match status" value="1"/>
</dbReference>
<dbReference type="RefSeq" id="WP_254745252.1">
    <property type="nucleotide sequence ID" value="NZ_JANCLU010000021.1"/>
</dbReference>
<dbReference type="EMBL" id="JANCLU010000021">
    <property type="protein sequence ID" value="MCP8940478.1"/>
    <property type="molecule type" value="Genomic_DNA"/>
</dbReference>
<dbReference type="InterPro" id="IPR001789">
    <property type="entry name" value="Sig_transdc_resp-reg_receiver"/>
</dbReference>
<dbReference type="SMART" id="SM00448">
    <property type="entry name" value="REC"/>
    <property type="match status" value="1"/>
</dbReference>
<dbReference type="PANTHER" id="PTHR44591:SF24">
    <property type="entry name" value="PROTEIN-GLUTAMATE METHYLESTERASE_PROTEIN-GLUTAMINE GLUTAMINASE 1"/>
    <property type="match status" value="1"/>
</dbReference>
<dbReference type="Pfam" id="PF00072">
    <property type="entry name" value="Response_reg"/>
    <property type="match status" value="1"/>
</dbReference>
<feature type="modified residue" description="4-aspartylphosphate" evidence="2">
    <location>
        <position position="63"/>
    </location>
</feature>
<dbReference type="SUPFAM" id="SSF52172">
    <property type="entry name" value="CheY-like"/>
    <property type="match status" value="1"/>
</dbReference>
<comment type="caution">
    <text evidence="4">The sequence shown here is derived from an EMBL/GenBank/DDBJ whole genome shotgun (WGS) entry which is preliminary data.</text>
</comment>
<protein>
    <submittedName>
        <fullName evidence="4">Response regulator</fullName>
    </submittedName>
</protein>
<evidence type="ECO:0000256" key="1">
    <source>
        <dbReference type="ARBA" id="ARBA00022553"/>
    </source>
</evidence>
<evidence type="ECO:0000256" key="2">
    <source>
        <dbReference type="PROSITE-ProRule" id="PRU00169"/>
    </source>
</evidence>
<dbReference type="Proteomes" id="UP001205890">
    <property type="component" value="Unassembled WGS sequence"/>
</dbReference>
<gene>
    <name evidence="4" type="ORF">NK718_18285</name>
</gene>
<dbReference type="InterPro" id="IPR050595">
    <property type="entry name" value="Bact_response_regulator"/>
</dbReference>
<evidence type="ECO:0000313" key="4">
    <source>
        <dbReference type="EMBL" id="MCP8940478.1"/>
    </source>
</evidence>
<dbReference type="InterPro" id="IPR011006">
    <property type="entry name" value="CheY-like_superfamily"/>
</dbReference>
<feature type="domain" description="Response regulatory" evidence="3">
    <location>
        <begin position="13"/>
        <end position="121"/>
    </location>
</feature>
<dbReference type="PANTHER" id="PTHR44591">
    <property type="entry name" value="STRESS RESPONSE REGULATOR PROTEIN 1"/>
    <property type="match status" value="1"/>
</dbReference>
<dbReference type="PROSITE" id="PS50110">
    <property type="entry name" value="RESPONSE_REGULATORY"/>
    <property type="match status" value="1"/>
</dbReference>
<organism evidence="4 5">
    <name type="scientific">Alsobacter ponti</name>
    <dbReference type="NCBI Taxonomy" id="2962936"/>
    <lineage>
        <taxon>Bacteria</taxon>
        <taxon>Pseudomonadati</taxon>
        <taxon>Pseudomonadota</taxon>
        <taxon>Alphaproteobacteria</taxon>
        <taxon>Hyphomicrobiales</taxon>
        <taxon>Alsobacteraceae</taxon>
        <taxon>Alsobacter</taxon>
    </lineage>
</organism>
<accession>A0ABT1LHX7</accession>
<evidence type="ECO:0000259" key="3">
    <source>
        <dbReference type="PROSITE" id="PS50110"/>
    </source>
</evidence>
<name>A0ABT1LHX7_9HYPH</name>
<sequence>METPDMDPLDGKRILVVEDEAVIAAMIEDMLEDLGAVVVGPVNTVARGLALAGDAAIDAAVLDVNLRGERVDPVARLLARRGVPVVIASGYGESGEFEHDGAVLTKPFTLADLGRVLESALRDAGDQSGGRLVTQT</sequence>
<evidence type="ECO:0000313" key="5">
    <source>
        <dbReference type="Proteomes" id="UP001205890"/>
    </source>
</evidence>
<keyword evidence="5" id="KW-1185">Reference proteome</keyword>
<reference evidence="4 5" key="1">
    <citation type="submission" date="2022-07" db="EMBL/GenBank/DDBJ databases">
        <authorList>
            <person name="Li W.-J."/>
            <person name="Deng Q.-Q."/>
        </authorList>
    </citation>
    <scope>NUCLEOTIDE SEQUENCE [LARGE SCALE GENOMIC DNA]</scope>
    <source>
        <strain evidence="4 5">SYSU M60028</strain>
    </source>
</reference>